<dbReference type="InterPro" id="IPR037695">
    <property type="entry name" value="IQUB"/>
</dbReference>
<gene>
    <name evidence="3" type="primary">LOC107274038</name>
</gene>
<dbReference type="InterPro" id="IPR057887">
    <property type="entry name" value="IQUB_helical"/>
</dbReference>
<proteinExistence type="predicted"/>
<reference evidence="3" key="1">
    <citation type="submission" date="2025-08" db="UniProtKB">
        <authorList>
            <consortium name="RefSeq"/>
        </authorList>
    </citation>
    <scope>IDENTIFICATION</scope>
</reference>
<accession>A0AAJ7W785</accession>
<sequence length="446" mass="53095">MVIVIEIEDQSTKKAFLGGWRNILTRTEYHNACTQTLPNYVKGSWDRRSSKSTQTISINHKSTNVSHDKYIQVSVDISRVPCVTDRIIIATRKRNVVPSKEEKIYLRNLNESAIKIQRFYRAYRARIKAQPLLNVRRLERTSFHEKFECPVTLKKKKENAKKEFKIILNGTSGLMRQADFEMLRNLLERWWRCEMERANRVYFRSSRLAAHNLILQKEVELLRGIDCIRSQVRKENEELGDLRYLENLARAPSWKSDSGKTVIMETLRVQRAREYKKMYEQLCSDNLSRVERAELLLRLKRLLKSHSCRPAEELVYLIDQEMDLLVRHIDSKWTDQLRNRLKFAFILFVRSFGFSQDVTDNKRTSRDVVLERKTKLCTRCQRFLPYQKFPVDEHQRISICDVCQRLRRTIEPFPLYEPYERMLRAIRRSEAKAKAYTSVAFLRNCN</sequence>
<evidence type="ECO:0000259" key="1">
    <source>
        <dbReference type="Pfam" id="PF25805"/>
    </source>
</evidence>
<feature type="domain" description="IQ motif and ubiquitin-like" evidence="1">
    <location>
        <begin position="235"/>
        <end position="367"/>
    </location>
</feature>
<keyword evidence="2" id="KW-1185">Reference proteome</keyword>
<dbReference type="AlphaFoldDB" id="A0AAJ7W785"/>
<dbReference type="GeneID" id="107274038"/>
<dbReference type="PANTHER" id="PTHR21074:SF0">
    <property type="entry name" value="IQ AND UBIQUITIN-LIKE DOMAIN-CONTAINING PROTEIN"/>
    <property type="match status" value="1"/>
</dbReference>
<protein>
    <submittedName>
        <fullName evidence="3">IQ and ubiquitin-like domain-containing protein isoform X2</fullName>
    </submittedName>
</protein>
<name>A0AAJ7W785_CEPCN</name>
<dbReference type="GO" id="GO:0060271">
    <property type="term" value="P:cilium assembly"/>
    <property type="evidence" value="ECO:0007669"/>
    <property type="project" value="TreeGrafter"/>
</dbReference>
<dbReference type="GO" id="GO:0030317">
    <property type="term" value="P:flagellated sperm motility"/>
    <property type="evidence" value="ECO:0007669"/>
    <property type="project" value="TreeGrafter"/>
</dbReference>
<dbReference type="PANTHER" id="PTHR21074">
    <property type="entry name" value="IQ AND UBIQUITIN-LIKE DOMAIN-CONTAINING PROTEIN"/>
    <property type="match status" value="1"/>
</dbReference>
<dbReference type="PROSITE" id="PS50096">
    <property type="entry name" value="IQ"/>
    <property type="match status" value="1"/>
</dbReference>
<dbReference type="RefSeq" id="XP_024947093.1">
    <property type="nucleotide sequence ID" value="XM_025091325.1"/>
</dbReference>
<organism evidence="2 3">
    <name type="scientific">Cephus cinctus</name>
    <name type="common">Wheat stem sawfly</name>
    <dbReference type="NCBI Taxonomy" id="211228"/>
    <lineage>
        <taxon>Eukaryota</taxon>
        <taxon>Metazoa</taxon>
        <taxon>Ecdysozoa</taxon>
        <taxon>Arthropoda</taxon>
        <taxon>Hexapoda</taxon>
        <taxon>Insecta</taxon>
        <taxon>Pterygota</taxon>
        <taxon>Neoptera</taxon>
        <taxon>Endopterygota</taxon>
        <taxon>Hymenoptera</taxon>
        <taxon>Cephoidea</taxon>
        <taxon>Cephidae</taxon>
        <taxon>Cephus</taxon>
    </lineage>
</organism>
<dbReference type="GO" id="GO:0031514">
    <property type="term" value="C:motile cilium"/>
    <property type="evidence" value="ECO:0007669"/>
    <property type="project" value="TreeGrafter"/>
</dbReference>
<evidence type="ECO:0000313" key="2">
    <source>
        <dbReference type="Proteomes" id="UP000694920"/>
    </source>
</evidence>
<dbReference type="GO" id="GO:0001669">
    <property type="term" value="C:acrosomal vesicle"/>
    <property type="evidence" value="ECO:0007669"/>
    <property type="project" value="TreeGrafter"/>
</dbReference>
<dbReference type="Proteomes" id="UP000694920">
    <property type="component" value="Unplaced"/>
</dbReference>
<evidence type="ECO:0000313" key="3">
    <source>
        <dbReference type="RefSeq" id="XP_024947093.1"/>
    </source>
</evidence>
<dbReference type="Pfam" id="PF25805">
    <property type="entry name" value="IQUB"/>
    <property type="match status" value="1"/>
</dbReference>